<dbReference type="PANTHER" id="PTHR33393">
    <property type="entry name" value="POLYGLUTAMINE SYNTHESIS ACCESSORY PROTEIN RV0574C-RELATED"/>
    <property type="match status" value="1"/>
</dbReference>
<evidence type="ECO:0000259" key="3">
    <source>
        <dbReference type="SMART" id="SM00854"/>
    </source>
</evidence>
<dbReference type="InterPro" id="IPR052169">
    <property type="entry name" value="CW_Biosynth-Accessory"/>
</dbReference>
<dbReference type="SMART" id="SM00854">
    <property type="entry name" value="PGA_cap"/>
    <property type="match status" value="1"/>
</dbReference>
<proteinExistence type="inferred from homology"/>
<keyword evidence="2" id="KW-1133">Transmembrane helix</keyword>
<name>A0A0Z8EYL5_STRSU</name>
<dbReference type="AlphaFoldDB" id="A0A0Z8EYL5"/>
<dbReference type="Pfam" id="PF09587">
    <property type="entry name" value="PGA_cap"/>
    <property type="match status" value="1"/>
</dbReference>
<keyword evidence="2" id="KW-0812">Transmembrane</keyword>
<keyword evidence="2" id="KW-0472">Membrane</keyword>
<dbReference type="InterPro" id="IPR029052">
    <property type="entry name" value="Metallo-depent_PP-like"/>
</dbReference>
<dbReference type="Gene3D" id="3.60.21.10">
    <property type="match status" value="1"/>
</dbReference>
<reference evidence="4 5" key="1">
    <citation type="submission" date="2016-02" db="EMBL/GenBank/DDBJ databases">
        <authorList>
            <consortium name="Pathogen Informatics"/>
        </authorList>
    </citation>
    <scope>NUCLEOTIDE SEQUENCE [LARGE SCALE GENOMIC DNA]</scope>
    <source>
        <strain evidence="4 5">LSS23</strain>
    </source>
</reference>
<dbReference type="CDD" id="cd07381">
    <property type="entry name" value="MPP_CapA"/>
    <property type="match status" value="1"/>
</dbReference>
<comment type="similarity">
    <text evidence="1">Belongs to the CapA family.</text>
</comment>
<gene>
    <name evidence="4" type="ORF">ERS132385_01472</name>
</gene>
<organism evidence="4 5">
    <name type="scientific">Streptococcus suis</name>
    <dbReference type="NCBI Taxonomy" id="1307"/>
    <lineage>
        <taxon>Bacteria</taxon>
        <taxon>Bacillati</taxon>
        <taxon>Bacillota</taxon>
        <taxon>Bacilli</taxon>
        <taxon>Lactobacillales</taxon>
        <taxon>Streptococcaceae</taxon>
        <taxon>Streptococcus</taxon>
    </lineage>
</organism>
<evidence type="ECO:0000256" key="1">
    <source>
        <dbReference type="ARBA" id="ARBA00005662"/>
    </source>
</evidence>
<dbReference type="RefSeq" id="WP_044688214.1">
    <property type="nucleotide sequence ID" value="NZ_CEEW01000049.1"/>
</dbReference>
<feature type="transmembrane region" description="Helical" evidence="2">
    <location>
        <begin position="21"/>
        <end position="43"/>
    </location>
</feature>
<evidence type="ECO:0000256" key="2">
    <source>
        <dbReference type="SAM" id="Phobius"/>
    </source>
</evidence>
<dbReference type="PANTHER" id="PTHR33393:SF12">
    <property type="entry name" value="CAPSULE BIOSYNTHESIS PROTEIN CAPA"/>
    <property type="match status" value="1"/>
</dbReference>
<dbReference type="SUPFAM" id="SSF56300">
    <property type="entry name" value="Metallo-dependent phosphatases"/>
    <property type="match status" value="1"/>
</dbReference>
<dbReference type="Proteomes" id="UP000073434">
    <property type="component" value="Unassembled WGS sequence"/>
</dbReference>
<evidence type="ECO:0000313" key="4">
    <source>
        <dbReference type="EMBL" id="CYU70524.1"/>
    </source>
</evidence>
<dbReference type="InterPro" id="IPR019079">
    <property type="entry name" value="Capsule_synth_CapA"/>
</dbReference>
<protein>
    <submittedName>
        <fullName evidence="4">Enzyme of poly-gamma-glutamate biosynthesis (Capsule formation), putative</fullName>
    </submittedName>
</protein>
<evidence type="ECO:0000313" key="5">
    <source>
        <dbReference type="Proteomes" id="UP000073434"/>
    </source>
</evidence>
<sequence>MEKRANYIRRKRYASYRTKMHLFFICGLATIILAIIIVSEHLVPRLNQASESMHSDNSVRIMAHGDLLYHLPILRGAEQPDGSYDFSENFTYVKPWIEQADFAIADFEGTISPDMDLAGYPLFNAPSIVASNIRDAGYDLVDLAHNHILDSHLSGLVSTVNTFREAGVGTVGVFAEGNRSTAPLYIREVNGIRIAVLAYAYGFNGLEVLLSQEEYDGYLSDFNLEKMQAEIERAEKEADITIVMPQTGVEYQLEPTEEQTNIYHQMIDWGADIVLGGHPHVVEPAEILEKDGQRKLIIYSMGNFLSNQRIESMEDTPNAQWTERGILMDLTIQKENGQTSIRTAQAHPTWVNRLSKGTYSIEGYEQFSYQTYILEDWVAGGQYYGQLDEETQARVNLAYQEMKDFVNLNW</sequence>
<feature type="domain" description="Capsule synthesis protein CapA" evidence="3">
    <location>
        <begin position="60"/>
        <end position="308"/>
    </location>
</feature>
<accession>A0A0Z8EYL5</accession>
<dbReference type="EMBL" id="FIFW01000015">
    <property type="protein sequence ID" value="CYU70524.1"/>
    <property type="molecule type" value="Genomic_DNA"/>
</dbReference>